<dbReference type="InterPro" id="IPR036188">
    <property type="entry name" value="FAD/NAD-bd_sf"/>
</dbReference>
<dbReference type="Gene3D" id="3.50.50.60">
    <property type="entry name" value="FAD/NAD(P)-binding domain"/>
    <property type="match status" value="2"/>
</dbReference>
<evidence type="ECO:0000313" key="3">
    <source>
        <dbReference type="Proteomes" id="UP000198348"/>
    </source>
</evidence>
<dbReference type="PRINTS" id="PR00411">
    <property type="entry name" value="PNDRDTASEI"/>
</dbReference>
<evidence type="ECO:0000259" key="1">
    <source>
        <dbReference type="Pfam" id="PF16170"/>
    </source>
</evidence>
<dbReference type="PANTHER" id="PTHR42877:SF4">
    <property type="entry name" value="FAD_NAD(P)-BINDING DOMAIN-CONTAINING PROTEIN-RELATED"/>
    <property type="match status" value="1"/>
</dbReference>
<dbReference type="Proteomes" id="UP000198348">
    <property type="component" value="Unassembled WGS sequence"/>
</dbReference>
<dbReference type="EMBL" id="FZNW01000003">
    <property type="protein sequence ID" value="SNR36296.1"/>
    <property type="molecule type" value="Genomic_DNA"/>
</dbReference>
<organism evidence="2 3">
    <name type="scientific">Haloechinothrix alba</name>
    <dbReference type="NCBI Taxonomy" id="664784"/>
    <lineage>
        <taxon>Bacteria</taxon>
        <taxon>Bacillati</taxon>
        <taxon>Actinomycetota</taxon>
        <taxon>Actinomycetes</taxon>
        <taxon>Pseudonocardiales</taxon>
        <taxon>Pseudonocardiaceae</taxon>
        <taxon>Haloechinothrix</taxon>
    </lineage>
</organism>
<dbReference type="InterPro" id="IPR051209">
    <property type="entry name" value="FAD-bind_Monooxygenase_sf"/>
</dbReference>
<dbReference type="AlphaFoldDB" id="A0A238VPZ1"/>
<dbReference type="InterPro" id="IPR032371">
    <property type="entry name" value="DUF4873"/>
</dbReference>
<dbReference type="OrthoDB" id="5168853at2"/>
<dbReference type="RefSeq" id="WP_089300066.1">
    <property type="nucleotide sequence ID" value="NZ_FZNW01000003.1"/>
</dbReference>
<evidence type="ECO:0000313" key="2">
    <source>
        <dbReference type="EMBL" id="SNR36296.1"/>
    </source>
</evidence>
<feature type="domain" description="DUF4873" evidence="1">
    <location>
        <begin position="495"/>
        <end position="584"/>
    </location>
</feature>
<dbReference type="Pfam" id="PF13738">
    <property type="entry name" value="Pyr_redox_3"/>
    <property type="match status" value="1"/>
</dbReference>
<proteinExistence type="predicted"/>
<dbReference type="SUPFAM" id="SSF51905">
    <property type="entry name" value="FAD/NAD(P)-binding domain"/>
    <property type="match status" value="1"/>
</dbReference>
<gene>
    <name evidence="2" type="ORF">SAMN06265360_103221</name>
</gene>
<dbReference type="Pfam" id="PF16170">
    <property type="entry name" value="DUF4873"/>
    <property type="match status" value="1"/>
</dbReference>
<sequence length="603" mass="67703">MTADTRAQVIIVGAGFAGLCTAIKLAEAGFEDFRILEKADELGGTWRENTYPGCSCDVPSLMYSYSFAPNAHWTRMYARQPEILDYLRRVVRRYGLGRHIEFGTEVTSYEFDEDADRWHVRTAGGRSYYPRIVVAAPGPLHQPKAPEVPGRDRFRGKSFHSAQWDHSYDTAGKRVAVIGTGASAVQFVPRLARDAQRLSVFQRTPHWVLPKWDRRLTRTERLAFRVVPGLRRLYRYAIYWIHEALILGFLHPRLMRRIEAIAKGQLRRQVADPGLRRALTPDYTIGCKRILISSDYYPALQRENVELVTGGIAEITADGIRTHDGSEREFDAIVYATGFAVSDRFAAERIVGKGGLTIQQAWRDGMEAFQGIAVAGFPNFFLMLGPNSGGGNQSIVFMIEAQAGYIVQCLRQMEQRDVTRIEVRAAVQRQFNRWVHGKLAGSVWNTGGCDSWYLDDTGANRAAWPGSSVSYWRRMRRLNPEHFEWTSAADREPEHAYHGPATLAAGTEELPVTVTLSGHLEPIDGAFHWYGRVAADDAVIAWKRANRRVMLTLPGREPVHARLVEVDPWGHVRISGAGIPPFPVESLEEIERTEVTGSPVAGS</sequence>
<protein>
    <submittedName>
        <fullName evidence="2">Predicted flavoprotein CzcO associated with the cation diffusion facilitator CzcD</fullName>
    </submittedName>
</protein>
<dbReference type="PRINTS" id="PR00368">
    <property type="entry name" value="FADPNR"/>
</dbReference>
<dbReference type="PANTHER" id="PTHR42877">
    <property type="entry name" value="L-ORNITHINE N(5)-MONOOXYGENASE-RELATED"/>
    <property type="match status" value="1"/>
</dbReference>
<keyword evidence="3" id="KW-1185">Reference proteome</keyword>
<reference evidence="2 3" key="1">
    <citation type="submission" date="2017-06" db="EMBL/GenBank/DDBJ databases">
        <authorList>
            <person name="Kim H.J."/>
            <person name="Triplett B.A."/>
        </authorList>
    </citation>
    <scope>NUCLEOTIDE SEQUENCE [LARGE SCALE GENOMIC DNA]</scope>
    <source>
        <strain evidence="2 3">DSM 45207</strain>
    </source>
</reference>
<name>A0A238VPZ1_9PSEU</name>
<accession>A0A238VPZ1</accession>